<dbReference type="EMBL" id="JAKMXF010000310">
    <property type="protein sequence ID" value="KAI6650783.1"/>
    <property type="molecule type" value="Genomic_DNA"/>
</dbReference>
<sequence>MTHWQCQQRGKCRARVHMKGMEIVKRTNEHLHASDVQATACSEINAGIKRKARNTQDSSHHIIGEGMLTASEGTAAKLLKLDSLKRTIQRQHISVLSAPGEPTALVELVLPSEYQRTAKGEQFLLYDSGEDDAHRFLIFGTQRNLGMQQQSKIWLADGTFKTAPPLPFFAQVYMVHGLRGGDDPMKTGHLLLSLFVLLPNKTEDTYCRMWEQIRLLCPLAQPEQMLLDFEKGRN</sequence>
<organism evidence="1 2">
    <name type="scientific">Oopsacas minuta</name>
    <dbReference type="NCBI Taxonomy" id="111878"/>
    <lineage>
        <taxon>Eukaryota</taxon>
        <taxon>Metazoa</taxon>
        <taxon>Porifera</taxon>
        <taxon>Hexactinellida</taxon>
        <taxon>Hexasterophora</taxon>
        <taxon>Lyssacinosida</taxon>
        <taxon>Leucopsacidae</taxon>
        <taxon>Oopsacas</taxon>
    </lineage>
</organism>
<dbReference type="AlphaFoldDB" id="A0AAV7JPZ7"/>
<evidence type="ECO:0000313" key="2">
    <source>
        <dbReference type="Proteomes" id="UP001165289"/>
    </source>
</evidence>
<proteinExistence type="predicted"/>
<evidence type="ECO:0008006" key="3">
    <source>
        <dbReference type="Google" id="ProtNLM"/>
    </source>
</evidence>
<dbReference type="Gene3D" id="2.20.25.240">
    <property type="match status" value="1"/>
</dbReference>
<gene>
    <name evidence="1" type="ORF">LOD99_7834</name>
</gene>
<accession>A0AAV7JPZ7</accession>
<name>A0AAV7JPZ7_9METZ</name>
<dbReference type="Proteomes" id="UP001165289">
    <property type="component" value="Unassembled WGS sequence"/>
</dbReference>
<reference evidence="1 2" key="1">
    <citation type="journal article" date="2023" name="BMC Biol.">
        <title>The compact genome of the sponge Oopsacas minuta (Hexactinellida) is lacking key metazoan core genes.</title>
        <authorList>
            <person name="Santini S."/>
            <person name="Schenkelaars Q."/>
            <person name="Jourda C."/>
            <person name="Duchesne M."/>
            <person name="Belahbib H."/>
            <person name="Rocher C."/>
            <person name="Selva M."/>
            <person name="Riesgo A."/>
            <person name="Vervoort M."/>
            <person name="Leys S.P."/>
            <person name="Kodjabachian L."/>
            <person name="Le Bivic A."/>
            <person name="Borchiellini C."/>
            <person name="Claverie J.M."/>
            <person name="Renard E."/>
        </authorList>
    </citation>
    <scope>NUCLEOTIDE SEQUENCE [LARGE SCALE GENOMIC DNA]</scope>
    <source>
        <strain evidence="1">SPO-2</strain>
    </source>
</reference>
<comment type="caution">
    <text evidence="1">The sequence shown here is derived from an EMBL/GenBank/DDBJ whole genome shotgun (WGS) entry which is preliminary data.</text>
</comment>
<protein>
    <recommendedName>
        <fullName evidence="3">FLYWCH-type domain-containing protein</fullName>
    </recommendedName>
</protein>
<evidence type="ECO:0000313" key="1">
    <source>
        <dbReference type="EMBL" id="KAI6650783.1"/>
    </source>
</evidence>
<keyword evidence="2" id="KW-1185">Reference proteome</keyword>